<gene>
    <name evidence="1" type="ORF">AWU65_07715</name>
</gene>
<proteinExistence type="predicted"/>
<dbReference type="RefSeq" id="WP_063477989.1">
    <property type="nucleotide sequence ID" value="NZ_CP147845.1"/>
</dbReference>
<dbReference type="InterPro" id="IPR045527">
    <property type="entry name" value="DUF6470"/>
</dbReference>
<dbReference type="OrthoDB" id="2112831at2"/>
<dbReference type="Proteomes" id="UP000076796">
    <property type="component" value="Unassembled WGS sequence"/>
</dbReference>
<keyword evidence="2" id="KW-1185">Reference proteome</keyword>
<dbReference type="EMBL" id="LWMH01000001">
    <property type="protein sequence ID" value="KZS45805.1"/>
    <property type="molecule type" value="Genomic_DNA"/>
</dbReference>
<accession>A0A163I5Z3</accession>
<reference evidence="1" key="1">
    <citation type="journal article" date="2016" name="Genome Announc.">
        <title>Draft genomes of two strains of Paenibacillus glucanolyticus with capability to degrade lignocellulose.</title>
        <authorList>
            <person name="Mathews S.L."/>
            <person name="Pawlak J."/>
            <person name="Grunden A.M."/>
        </authorList>
    </citation>
    <scope>NUCLEOTIDE SEQUENCE [LARGE SCALE GENOMIC DNA]</scope>
    <source>
        <strain evidence="1">SLM1</strain>
    </source>
</reference>
<evidence type="ECO:0000313" key="2">
    <source>
        <dbReference type="Proteomes" id="UP000076796"/>
    </source>
</evidence>
<sequence>MNIPRIQIQQGYSQIGLQTTKGQQRIEQPRPTLNMTQKQASIEVEQAKGTLEIDSRKAWSALGKARFEEATDRIAQSSLQISMQNIGEIAQNGDRMMATHEGGNVFAEIARNNVFKDRPRVEITGDPGYDNVDITYTPGQVKTNYILGGVSFNPETHKPIIDYYPGKINPYLINQNFIFMSATGKQLDAVV</sequence>
<name>A0A163I5Z3_9BACL</name>
<dbReference type="AlphaFoldDB" id="A0A163I5Z3"/>
<organism evidence="1 2">
    <name type="scientific">Paenibacillus glucanolyticus</name>
    <dbReference type="NCBI Taxonomy" id="59843"/>
    <lineage>
        <taxon>Bacteria</taxon>
        <taxon>Bacillati</taxon>
        <taxon>Bacillota</taxon>
        <taxon>Bacilli</taxon>
        <taxon>Bacillales</taxon>
        <taxon>Paenibacillaceae</taxon>
        <taxon>Paenibacillus</taxon>
    </lineage>
</organism>
<comment type="caution">
    <text evidence="1">The sequence shown here is derived from an EMBL/GenBank/DDBJ whole genome shotgun (WGS) entry which is preliminary data.</text>
</comment>
<dbReference type="Pfam" id="PF20074">
    <property type="entry name" value="DUF6470"/>
    <property type="match status" value="1"/>
</dbReference>
<protein>
    <submittedName>
        <fullName evidence="1">Uncharacterized protein</fullName>
    </submittedName>
</protein>
<evidence type="ECO:0000313" key="1">
    <source>
        <dbReference type="EMBL" id="KZS45805.1"/>
    </source>
</evidence>
<dbReference type="GeneID" id="97552856"/>